<evidence type="ECO:0000313" key="10">
    <source>
        <dbReference type="Ensembl" id="ENSELUP00000043831.2"/>
    </source>
</evidence>
<dbReference type="SMART" id="SM00351">
    <property type="entry name" value="PAX"/>
    <property type="match status" value="1"/>
</dbReference>
<dbReference type="PROSITE" id="PS00034">
    <property type="entry name" value="PAIRED_1"/>
    <property type="match status" value="1"/>
</dbReference>
<dbReference type="GO" id="GO:0000978">
    <property type="term" value="F:RNA polymerase II cis-regulatory region sequence-specific DNA binding"/>
    <property type="evidence" value="ECO:0007669"/>
    <property type="project" value="TreeGrafter"/>
</dbReference>
<dbReference type="GO" id="GO:0009952">
    <property type="term" value="P:anterior/posterior pattern specification"/>
    <property type="evidence" value="ECO:0007669"/>
    <property type="project" value="UniProtKB-ARBA"/>
</dbReference>
<keyword evidence="4" id="KW-0805">Transcription regulation</keyword>
<keyword evidence="5" id="KW-0238">DNA-binding</keyword>
<feature type="domain" description="Paired" evidence="9">
    <location>
        <begin position="16"/>
        <end position="142"/>
    </location>
</feature>
<dbReference type="InterPro" id="IPR036388">
    <property type="entry name" value="WH-like_DNA-bd_sf"/>
</dbReference>
<evidence type="ECO:0000256" key="5">
    <source>
        <dbReference type="ARBA" id="ARBA00023125"/>
    </source>
</evidence>
<keyword evidence="7" id="KW-0539">Nucleus</keyword>
<feature type="region of interest" description="Disordered" evidence="8">
    <location>
        <begin position="252"/>
        <end position="279"/>
    </location>
</feature>
<dbReference type="InterPro" id="IPR009057">
    <property type="entry name" value="Homeodomain-like_sf"/>
</dbReference>
<evidence type="ECO:0000256" key="1">
    <source>
        <dbReference type="ARBA" id="ARBA00004123"/>
    </source>
</evidence>
<keyword evidence="11" id="KW-1185">Reference proteome</keyword>
<dbReference type="FunFam" id="1.10.10.10:FF:000084">
    <property type="entry name" value="paired box protein Pax-9"/>
    <property type="match status" value="1"/>
</dbReference>
<accession>A0A6Q2WSP4</accession>
<evidence type="ECO:0000256" key="4">
    <source>
        <dbReference type="ARBA" id="ARBA00023015"/>
    </source>
</evidence>
<dbReference type="GO" id="GO:0000981">
    <property type="term" value="F:DNA-binding transcription factor activity, RNA polymerase II-specific"/>
    <property type="evidence" value="ECO:0007669"/>
    <property type="project" value="TreeGrafter"/>
</dbReference>
<dbReference type="InterPro" id="IPR043565">
    <property type="entry name" value="PAX_fam"/>
</dbReference>
<reference evidence="10" key="4">
    <citation type="submission" date="2025-09" db="UniProtKB">
        <authorList>
            <consortium name="Ensembl"/>
        </authorList>
    </citation>
    <scope>IDENTIFICATION</scope>
</reference>
<comment type="subcellular location">
    <subcellularLocation>
        <location evidence="1">Nucleus</location>
    </subcellularLocation>
</comment>
<keyword evidence="3" id="KW-0563">Paired box</keyword>
<dbReference type="GO" id="GO:0005634">
    <property type="term" value="C:nucleus"/>
    <property type="evidence" value="ECO:0007669"/>
    <property type="project" value="UniProtKB-SubCell"/>
</dbReference>
<proteinExistence type="predicted"/>
<keyword evidence="2" id="KW-0217">Developmental protein</keyword>
<dbReference type="Gene3D" id="1.10.10.10">
    <property type="entry name" value="Winged helix-like DNA-binding domain superfamily/Winged helix DNA-binding domain"/>
    <property type="match status" value="2"/>
</dbReference>
<feature type="compositionally biased region" description="Basic and acidic residues" evidence="8">
    <location>
        <begin position="257"/>
        <end position="271"/>
    </location>
</feature>
<evidence type="ECO:0000256" key="6">
    <source>
        <dbReference type="ARBA" id="ARBA00023163"/>
    </source>
</evidence>
<dbReference type="CDD" id="cd00131">
    <property type="entry name" value="PAX"/>
    <property type="match status" value="1"/>
</dbReference>
<dbReference type="PANTHER" id="PTHR45636:SF15">
    <property type="entry name" value="PAIRED BOX PROTEIN PAX-1"/>
    <property type="match status" value="1"/>
</dbReference>
<dbReference type="GO" id="GO:0048593">
    <property type="term" value="P:camera-type eye morphogenesis"/>
    <property type="evidence" value="ECO:0007669"/>
    <property type="project" value="UniProtKB-ARBA"/>
</dbReference>
<dbReference type="SUPFAM" id="SSF46689">
    <property type="entry name" value="Homeodomain-like"/>
    <property type="match status" value="1"/>
</dbReference>
<dbReference type="Proteomes" id="UP000265140">
    <property type="component" value="Chromosome 18"/>
</dbReference>
<dbReference type="InterPro" id="IPR001523">
    <property type="entry name" value="Paired_dom"/>
</dbReference>
<evidence type="ECO:0000256" key="3">
    <source>
        <dbReference type="ARBA" id="ARBA00022724"/>
    </source>
</evidence>
<organism evidence="10 11">
    <name type="scientific">Esox lucius</name>
    <name type="common">Northern pike</name>
    <dbReference type="NCBI Taxonomy" id="8010"/>
    <lineage>
        <taxon>Eukaryota</taxon>
        <taxon>Metazoa</taxon>
        <taxon>Chordata</taxon>
        <taxon>Craniata</taxon>
        <taxon>Vertebrata</taxon>
        <taxon>Euteleostomi</taxon>
        <taxon>Actinopterygii</taxon>
        <taxon>Neopterygii</taxon>
        <taxon>Teleostei</taxon>
        <taxon>Protacanthopterygii</taxon>
        <taxon>Esociformes</taxon>
        <taxon>Esocidae</taxon>
        <taxon>Esox</taxon>
    </lineage>
</organism>
<dbReference type="PANTHER" id="PTHR45636">
    <property type="entry name" value="PAIRED BOX PROTEIN PAX-6-RELATED-RELATED"/>
    <property type="match status" value="1"/>
</dbReference>
<dbReference type="PROSITE" id="PS51057">
    <property type="entry name" value="PAIRED_2"/>
    <property type="match status" value="1"/>
</dbReference>
<evidence type="ECO:0000313" key="11">
    <source>
        <dbReference type="Proteomes" id="UP000265140"/>
    </source>
</evidence>
<evidence type="ECO:0000256" key="7">
    <source>
        <dbReference type="ARBA" id="ARBA00023242"/>
    </source>
</evidence>
<dbReference type="InterPro" id="IPR043182">
    <property type="entry name" value="PAIRED_DNA-bd_dom"/>
</dbReference>
<reference evidence="10" key="3">
    <citation type="submission" date="2025-08" db="UniProtKB">
        <authorList>
            <consortium name="Ensembl"/>
        </authorList>
    </citation>
    <scope>IDENTIFICATION</scope>
</reference>
<sequence length="374" mass="40279">MTSIQVVIYSSMADQTYGEVNQLGGVFVNGRPLPNSIRIRIVELAQLGIRPCDISRQLRVSHGCVSKILARYNETGSILPGAIGGSKPRVTTPNVVKSIRDYKQGDPGIFAWEIRDRLLADAVCDKYNVPSVSSISRILRNKIGNLSQPGQYENSKPPPPQLSYNHMYPYSYPSAMSPTGTKIGNGPGVPVTAGHVSLSRHGWPSVHTVSNILGIRAFMDPAAIAGAEGYPSKMEEWASVNRATFSSAHGVNGIEKSPLEPDIKYPQKKSDSTTFSTSSPNLTSYVPACAYSPPNQYGVYGGPPGNYMTAGHHWQTQGASLAHPNSGATMQCGDLHTTMSFKPREGDRKPLSPLSKHQHEPLSVHGLSLPTSAS</sequence>
<dbReference type="Ensembl" id="ENSELUT00000080694.2">
    <property type="protein sequence ID" value="ENSELUP00000043831.2"/>
    <property type="gene ID" value="ENSELUG00000000549.3"/>
</dbReference>
<dbReference type="FunFam" id="1.10.10.10:FF:000003">
    <property type="entry name" value="Paired box protein Pax-6"/>
    <property type="match status" value="1"/>
</dbReference>
<name>A0A6Q2WSP4_ESOLU</name>
<dbReference type="PRINTS" id="PR00027">
    <property type="entry name" value="PAIREDBOX"/>
</dbReference>
<dbReference type="GO" id="GO:0030902">
    <property type="term" value="P:hindbrain development"/>
    <property type="evidence" value="ECO:0007669"/>
    <property type="project" value="UniProtKB-ARBA"/>
</dbReference>
<protein>
    <recommendedName>
        <fullName evidence="9">Paired domain-containing protein</fullName>
    </recommendedName>
</protein>
<feature type="region of interest" description="Disordered" evidence="8">
    <location>
        <begin position="338"/>
        <end position="374"/>
    </location>
</feature>
<dbReference type="Pfam" id="PF00292">
    <property type="entry name" value="PAX"/>
    <property type="match status" value="1"/>
</dbReference>
<dbReference type="AlphaFoldDB" id="A0A6Q2WSP4"/>
<evidence type="ECO:0000259" key="9">
    <source>
        <dbReference type="PROSITE" id="PS51057"/>
    </source>
</evidence>
<dbReference type="GeneTree" id="ENSGT00940000159137"/>
<keyword evidence="6" id="KW-0804">Transcription</keyword>
<evidence type="ECO:0000256" key="2">
    <source>
        <dbReference type="ARBA" id="ARBA00022473"/>
    </source>
</evidence>
<evidence type="ECO:0000256" key="8">
    <source>
        <dbReference type="SAM" id="MobiDB-lite"/>
    </source>
</evidence>
<dbReference type="Bgee" id="ENSELUG00000000549">
    <property type="expression patterns" value="Expressed in pharyngeal gill and 3 other cell types or tissues"/>
</dbReference>
<reference evidence="10" key="2">
    <citation type="submission" date="2020-02" db="EMBL/GenBank/DDBJ databases">
        <title>Esox lucius (northern pike) genome, fEsoLuc1, primary haplotype.</title>
        <authorList>
            <person name="Myers G."/>
            <person name="Karagic N."/>
            <person name="Meyer A."/>
            <person name="Pippel M."/>
            <person name="Reichard M."/>
            <person name="Winkler S."/>
            <person name="Tracey A."/>
            <person name="Sims Y."/>
            <person name="Howe K."/>
            <person name="Rhie A."/>
            <person name="Formenti G."/>
            <person name="Durbin R."/>
            <person name="Fedrigo O."/>
            <person name="Jarvis E.D."/>
        </authorList>
    </citation>
    <scope>NUCLEOTIDE SEQUENCE [LARGE SCALE GENOMIC DNA]</scope>
</reference>
<reference evidence="11" key="1">
    <citation type="journal article" date="2014" name="PLoS ONE">
        <title>The genome and linkage map of the northern pike (Esox lucius): conserved synteny revealed between the salmonid sister group and the Neoteleostei.</title>
        <authorList>
            <person name="Rondeau E.B."/>
            <person name="Minkley D.R."/>
            <person name="Leong J.S."/>
            <person name="Messmer A.M."/>
            <person name="Jantzen J.R."/>
            <person name="von Schalburg K.R."/>
            <person name="Lemon C."/>
            <person name="Bird N.H."/>
            <person name="Koop B.F."/>
        </authorList>
    </citation>
    <scope>NUCLEOTIDE SEQUENCE</scope>
</reference>